<keyword evidence="7" id="KW-1185">Reference proteome</keyword>
<dbReference type="GO" id="GO:0005634">
    <property type="term" value="C:nucleus"/>
    <property type="evidence" value="ECO:0007669"/>
    <property type="project" value="TreeGrafter"/>
</dbReference>
<dbReference type="GO" id="GO:0048471">
    <property type="term" value="C:perinuclear region of cytoplasm"/>
    <property type="evidence" value="ECO:0007669"/>
    <property type="project" value="TreeGrafter"/>
</dbReference>
<reference evidence="6 7" key="1">
    <citation type="submission" date="2015-02" db="EMBL/GenBank/DDBJ databases">
        <authorList>
            <person name="Chooi Y.-H."/>
        </authorList>
    </citation>
    <scope>NUCLEOTIDE SEQUENCE [LARGE SCALE GENOMIC DNA]</scope>
    <source>
        <strain evidence="6">E3</strain>
    </source>
</reference>
<keyword evidence="1" id="KW-0343">GTPase activation</keyword>
<dbReference type="GO" id="GO:0031267">
    <property type="term" value="F:small GTPase binding"/>
    <property type="evidence" value="ECO:0007669"/>
    <property type="project" value="TreeGrafter"/>
</dbReference>
<sequence>MEKLDKLIGDVFPAICRDNDERPSGKALDLLRARAQADAMQYSDDGVLVLRHFRVGLHACAALSKCIPSGQLKVLDLSDNALDDYAMAALQPLLDGSPALNELRLAGNRIGFDGGTVIAGALPGLRQLHLLDLSGQRPAVGSSVAASSPVRPVCEALARHFAVAQLILSGNGITDADASAVGQMLRLNRSITSLNLARNRVGARGCALLCDALQRNRDLRHVDLSANGIGADAARSLAALFQANATLVTVNLGDNALDAGVPDMTDALISNRTLVVLDVHANSMGDPGAIAIAHALAASSTITSVNLSRNGIGESGGVAIARALTRNRVLTALDLSSNDVRDPTAIALAEAIVGNLSLVHLDLSSCKVADDGAVALATAIGANADCALRVLRLRDNYISSSAGQIVLDELQGNTTITTAELRGNRMDHSKLAKIRSFCRRNLAQIRNQVDHADTPVPKRLREDIAELENVLASLGDLQETLLAEKQEVEKALADLQVINDEKMHFRLGQQAKRDEAEKQLAGEEAKLADLQAKMAAKSKEFGANRAAFAKQIATKEAQLDQERTQRTAMEEQVAGEQERLNALSDVTFETTPEQLKAAIEQQRREKLKFQATMTAVRAKCHAIQQRHSSGQGIPEFLERARYALLHPDAATDGEGDGAAAAHGEPADPSAEPIAVSPQ</sequence>
<dbReference type="EMBL" id="CDSF01000147">
    <property type="protein sequence ID" value="CEP03531.1"/>
    <property type="molecule type" value="Genomic_DNA"/>
</dbReference>
<evidence type="ECO:0000256" key="5">
    <source>
        <dbReference type="SAM" id="MobiDB-lite"/>
    </source>
</evidence>
<dbReference type="AlphaFoldDB" id="A0A0G4J8B3"/>
<proteinExistence type="predicted"/>
<dbReference type="GO" id="GO:0005096">
    <property type="term" value="F:GTPase activator activity"/>
    <property type="evidence" value="ECO:0007669"/>
    <property type="project" value="UniProtKB-KW"/>
</dbReference>
<dbReference type="PANTHER" id="PTHR24113">
    <property type="entry name" value="RAN GTPASE-ACTIVATING PROTEIN 1"/>
    <property type="match status" value="1"/>
</dbReference>
<evidence type="ECO:0000313" key="6">
    <source>
        <dbReference type="EMBL" id="CEP03531.1"/>
    </source>
</evidence>
<evidence type="ECO:0000256" key="4">
    <source>
        <dbReference type="SAM" id="Coils"/>
    </source>
</evidence>
<dbReference type="Proteomes" id="UP000039324">
    <property type="component" value="Unassembled WGS sequence"/>
</dbReference>
<dbReference type="PANTHER" id="PTHR24113:SF12">
    <property type="entry name" value="RAN GTPASE-ACTIVATING PROTEIN 1"/>
    <property type="match status" value="1"/>
</dbReference>
<dbReference type="STRING" id="37360.A0A0G4J8B3"/>
<keyword evidence="4" id="KW-0175">Coiled coil</keyword>
<organism evidence="6 7">
    <name type="scientific">Plasmodiophora brassicae</name>
    <name type="common">Clubroot disease agent</name>
    <dbReference type="NCBI Taxonomy" id="37360"/>
    <lineage>
        <taxon>Eukaryota</taxon>
        <taxon>Sar</taxon>
        <taxon>Rhizaria</taxon>
        <taxon>Endomyxa</taxon>
        <taxon>Phytomyxea</taxon>
        <taxon>Plasmodiophorida</taxon>
        <taxon>Plasmodiophoridae</taxon>
        <taxon>Plasmodiophora</taxon>
    </lineage>
</organism>
<dbReference type="SUPFAM" id="SSF52047">
    <property type="entry name" value="RNI-like"/>
    <property type="match status" value="1"/>
</dbReference>
<dbReference type="InterPro" id="IPR027038">
    <property type="entry name" value="RanGap"/>
</dbReference>
<dbReference type="OrthoDB" id="427001at2759"/>
<evidence type="ECO:0000256" key="1">
    <source>
        <dbReference type="ARBA" id="ARBA00022468"/>
    </source>
</evidence>
<gene>
    <name evidence="6" type="ORF">PBRA_009416</name>
</gene>
<dbReference type="Gene3D" id="3.80.10.10">
    <property type="entry name" value="Ribonuclease Inhibitor"/>
    <property type="match status" value="4"/>
</dbReference>
<dbReference type="OMA" id="QRNDYQV"/>
<protein>
    <submittedName>
        <fullName evidence="6">Uncharacterized protein</fullName>
    </submittedName>
</protein>
<keyword evidence="2" id="KW-0433">Leucine-rich repeat</keyword>
<accession>A0A0G4J8B3</accession>
<feature type="compositionally biased region" description="Low complexity" evidence="5">
    <location>
        <begin position="647"/>
        <end position="670"/>
    </location>
</feature>
<dbReference type="Pfam" id="PF13516">
    <property type="entry name" value="LRR_6"/>
    <property type="match status" value="6"/>
</dbReference>
<evidence type="ECO:0000313" key="7">
    <source>
        <dbReference type="Proteomes" id="UP000039324"/>
    </source>
</evidence>
<evidence type="ECO:0000256" key="2">
    <source>
        <dbReference type="ARBA" id="ARBA00022614"/>
    </source>
</evidence>
<dbReference type="InterPro" id="IPR001611">
    <property type="entry name" value="Leu-rich_rpt"/>
</dbReference>
<evidence type="ECO:0000256" key="3">
    <source>
        <dbReference type="ARBA" id="ARBA00022737"/>
    </source>
</evidence>
<dbReference type="GO" id="GO:0006913">
    <property type="term" value="P:nucleocytoplasmic transport"/>
    <property type="evidence" value="ECO:0007669"/>
    <property type="project" value="TreeGrafter"/>
</dbReference>
<dbReference type="SMART" id="SM00368">
    <property type="entry name" value="LRR_RI"/>
    <property type="match status" value="11"/>
</dbReference>
<dbReference type="GO" id="GO:0005829">
    <property type="term" value="C:cytosol"/>
    <property type="evidence" value="ECO:0007669"/>
    <property type="project" value="TreeGrafter"/>
</dbReference>
<name>A0A0G4J8B3_PLABS</name>
<dbReference type="InterPro" id="IPR032675">
    <property type="entry name" value="LRR_dom_sf"/>
</dbReference>
<feature type="coiled-coil region" evidence="4">
    <location>
        <begin position="474"/>
        <end position="579"/>
    </location>
</feature>
<keyword evidence="3" id="KW-0677">Repeat</keyword>
<feature type="region of interest" description="Disordered" evidence="5">
    <location>
        <begin position="647"/>
        <end position="678"/>
    </location>
</feature>